<gene>
    <name evidence="5" type="ORF">JD108_04830</name>
    <name evidence="6" type="ORF">KDJ56_04510</name>
</gene>
<comment type="similarity">
    <text evidence="1">Belongs to the HMG-CoA lyase family.</text>
</comment>
<dbReference type="InterPro" id="IPR000891">
    <property type="entry name" value="PYR_CT"/>
</dbReference>
<dbReference type="FunFam" id="3.20.20.70:FF:000071">
    <property type="entry name" value="Hydroxymethylglutaryl-CoA lyase"/>
    <property type="match status" value="1"/>
</dbReference>
<reference evidence="5 7" key="1">
    <citation type="submission" date="2020-12" db="EMBL/GenBank/DDBJ databases">
        <title>strain FJAT-54423T represents a novel species of the genus Brevibacillus.</title>
        <authorList>
            <person name="Tang R."/>
        </authorList>
    </citation>
    <scope>NUCLEOTIDE SEQUENCE [LARGE SCALE GENOMIC DNA]</scope>
    <source>
        <strain evidence="5 7">FJAT-54423</strain>
    </source>
</reference>
<feature type="domain" description="Pyruvate carboxyltransferase" evidence="4">
    <location>
        <begin position="5"/>
        <end position="272"/>
    </location>
</feature>
<dbReference type="EMBL" id="CP073708">
    <property type="protein sequence ID" value="QUO42283.1"/>
    <property type="molecule type" value="Genomic_DNA"/>
</dbReference>
<keyword evidence="8" id="KW-1185">Reference proteome</keyword>
<dbReference type="Proteomes" id="UP000595847">
    <property type="component" value="Chromosome"/>
</dbReference>
<evidence type="ECO:0000259" key="4">
    <source>
        <dbReference type="PROSITE" id="PS50991"/>
    </source>
</evidence>
<dbReference type="SUPFAM" id="SSF51569">
    <property type="entry name" value="Aldolase"/>
    <property type="match status" value="1"/>
</dbReference>
<evidence type="ECO:0000256" key="3">
    <source>
        <dbReference type="ARBA" id="ARBA00023239"/>
    </source>
</evidence>
<accession>A0A7T5JPN3</accession>
<dbReference type="Proteomes" id="UP000677234">
    <property type="component" value="Chromosome"/>
</dbReference>
<keyword evidence="3 5" id="KW-0456">Lyase</keyword>
<dbReference type="PANTHER" id="PTHR42738:SF7">
    <property type="entry name" value="HYDROXYMETHYLGLUTARYL-COA LYASE"/>
    <property type="match status" value="1"/>
</dbReference>
<evidence type="ECO:0000313" key="5">
    <source>
        <dbReference type="EMBL" id="QQE75256.1"/>
    </source>
</evidence>
<dbReference type="AlphaFoldDB" id="A0A7T5JPN3"/>
<evidence type="ECO:0000256" key="2">
    <source>
        <dbReference type="ARBA" id="ARBA00022723"/>
    </source>
</evidence>
<dbReference type="GO" id="GO:0046951">
    <property type="term" value="P:ketone body biosynthetic process"/>
    <property type="evidence" value="ECO:0007669"/>
    <property type="project" value="TreeGrafter"/>
</dbReference>
<dbReference type="InterPro" id="IPR043594">
    <property type="entry name" value="HMGL"/>
</dbReference>
<proteinExistence type="inferred from homology"/>
<dbReference type="GO" id="GO:0004419">
    <property type="term" value="F:hydroxymethylglutaryl-CoA lyase activity"/>
    <property type="evidence" value="ECO:0007669"/>
    <property type="project" value="TreeGrafter"/>
</dbReference>
<dbReference type="GO" id="GO:0006552">
    <property type="term" value="P:L-leucine catabolic process"/>
    <property type="evidence" value="ECO:0007669"/>
    <property type="project" value="TreeGrafter"/>
</dbReference>
<name>A0A7T5JPN3_9BACL</name>
<dbReference type="KEGG" id="bcop:JD108_04830"/>
<dbReference type="PANTHER" id="PTHR42738">
    <property type="entry name" value="HYDROXYMETHYLGLUTARYL-COA LYASE"/>
    <property type="match status" value="1"/>
</dbReference>
<evidence type="ECO:0000313" key="7">
    <source>
        <dbReference type="Proteomes" id="UP000595847"/>
    </source>
</evidence>
<reference evidence="6" key="2">
    <citation type="submission" date="2021-04" db="EMBL/GenBank/DDBJ databases">
        <title>Brevibacillus composti FJAT-54423, complete genome.</title>
        <authorList>
            <person name="Tang R."/>
        </authorList>
    </citation>
    <scope>NUCLEOTIDE SEQUENCE</scope>
    <source>
        <strain evidence="6">FJAT-54424</strain>
    </source>
</reference>
<dbReference type="RefSeq" id="WP_198828786.1">
    <property type="nucleotide sequence ID" value="NZ_CP066308.1"/>
</dbReference>
<dbReference type="Pfam" id="PF00682">
    <property type="entry name" value="HMGL-like"/>
    <property type="match status" value="1"/>
</dbReference>
<dbReference type="NCBIfam" id="NF004283">
    <property type="entry name" value="PRK05692.1"/>
    <property type="match status" value="1"/>
</dbReference>
<dbReference type="GO" id="GO:0046872">
    <property type="term" value="F:metal ion binding"/>
    <property type="evidence" value="ECO:0007669"/>
    <property type="project" value="UniProtKB-KW"/>
</dbReference>
<organism evidence="5 7">
    <name type="scientific">Brevibacillus composti</name>
    <dbReference type="NCBI Taxonomy" id="2796470"/>
    <lineage>
        <taxon>Bacteria</taxon>
        <taxon>Bacillati</taxon>
        <taxon>Bacillota</taxon>
        <taxon>Bacilli</taxon>
        <taxon>Bacillales</taxon>
        <taxon>Paenibacillaceae</taxon>
        <taxon>Brevibacillus</taxon>
    </lineage>
</organism>
<dbReference type="PROSITE" id="PS50991">
    <property type="entry name" value="PYR_CT"/>
    <property type="match status" value="1"/>
</dbReference>
<dbReference type="CDD" id="cd07938">
    <property type="entry name" value="DRE_TIM_HMGL"/>
    <property type="match status" value="1"/>
</dbReference>
<dbReference type="Gene3D" id="3.20.20.70">
    <property type="entry name" value="Aldolase class I"/>
    <property type="match status" value="1"/>
</dbReference>
<dbReference type="InterPro" id="IPR013785">
    <property type="entry name" value="Aldolase_TIM"/>
</dbReference>
<dbReference type="EMBL" id="CP066308">
    <property type="protein sequence ID" value="QQE75256.1"/>
    <property type="molecule type" value="Genomic_DNA"/>
</dbReference>
<sequence>MNRDVTIIEVGPRDGLQNESGFIPTEKKQQLIRMLADAGLRRIEATSFVHPGRVPQMADAEEICSSLDGIAGVSFSALVPNRKGFERAARFRLGEVNWVTSASPAFNRTNINQTIEQNLEAFGELVPLAKAAGLLVRFSIATSFGCPFAGRVNPDDVLQLSQKALAAGADEIAIADTIGIAVPDEVYDLCSRLIQACGQDRLSLHLHDTRGLALANTYAAYTAGIRTFETAVGGLGGCPFAPGAAGNVATEDVVYLFERMKVRTGIEFSKLLDASEYAVGLSMRMPLGRIRLVENKEHSTIAY</sequence>
<keyword evidence="2" id="KW-0479">Metal-binding</keyword>
<evidence type="ECO:0000313" key="6">
    <source>
        <dbReference type="EMBL" id="QUO42283.1"/>
    </source>
</evidence>
<evidence type="ECO:0000313" key="8">
    <source>
        <dbReference type="Proteomes" id="UP000677234"/>
    </source>
</evidence>
<evidence type="ECO:0000256" key="1">
    <source>
        <dbReference type="ARBA" id="ARBA00009405"/>
    </source>
</evidence>
<protein>
    <submittedName>
        <fullName evidence="5">Hydroxymethylglutaryl-CoA lyase</fullName>
    </submittedName>
</protein>